<feature type="compositionally biased region" description="Low complexity" evidence="1">
    <location>
        <begin position="350"/>
        <end position="367"/>
    </location>
</feature>
<feature type="transmembrane region" description="Helical" evidence="2">
    <location>
        <begin position="9"/>
        <end position="30"/>
    </location>
</feature>
<keyword evidence="2" id="KW-0812">Transmembrane</keyword>
<dbReference type="EMBL" id="KB469304">
    <property type="protein sequence ID" value="EPQ54136.1"/>
    <property type="molecule type" value="Genomic_DNA"/>
</dbReference>
<evidence type="ECO:0000313" key="3">
    <source>
        <dbReference type="EMBL" id="EPQ54136.1"/>
    </source>
</evidence>
<dbReference type="AlphaFoldDB" id="S7Q291"/>
<dbReference type="GeneID" id="19302116"/>
<sequence length="474" mass="51941">MEIRVSIEFWFLYTFVALFFLCGMVLVFYYRIVPAIRAISWFAPSGHHAVPAVQGTGARASIMSWYTWCEDNSVYSKSTRDYKAWIKGQCVAFIQLPVRLKASLVRLRPPKPSFKGFLTTPSGTALPLSYSTDTASPPPSRLSRFLHSLRVRLSFTYRGKQPDTRRFSGKTWLAYVKQSIGLEEPARKATVPIVPLSAISPLFTPIAQTPTLVNQWTAPAIRAPPRVHMQLRSSKRASWPVPPLKATPPPAGNPMYRVALKTGHGRRSSLPASWKVERPVAAESVADTDIAYAAVLFEDPREVSVPEVVKEARETWAVEPVIRREHAPVIVISLPTEESLVAEEIKPILTTSTPDSDSDASSSAESSTDGDDVSTIVAQLPELPSKPTIDETETGKKRVRRQQPVLGRVAIPVPSPKKAATETKKFKRHAEAQCPKAAGVTRPAMVKKAGVGRGVGRGAGVVGGVRAPKNVGWR</sequence>
<dbReference type="Proteomes" id="UP000030669">
    <property type="component" value="Unassembled WGS sequence"/>
</dbReference>
<keyword evidence="2" id="KW-0472">Membrane</keyword>
<evidence type="ECO:0000256" key="1">
    <source>
        <dbReference type="SAM" id="MobiDB-lite"/>
    </source>
</evidence>
<dbReference type="RefSeq" id="XP_007867467.1">
    <property type="nucleotide sequence ID" value="XM_007869276.1"/>
</dbReference>
<evidence type="ECO:0000313" key="4">
    <source>
        <dbReference type="Proteomes" id="UP000030669"/>
    </source>
</evidence>
<evidence type="ECO:0000256" key="2">
    <source>
        <dbReference type="SAM" id="Phobius"/>
    </source>
</evidence>
<protein>
    <submittedName>
        <fullName evidence="3">Uncharacterized protein</fullName>
    </submittedName>
</protein>
<proteinExistence type="predicted"/>
<feature type="region of interest" description="Disordered" evidence="1">
    <location>
        <begin position="349"/>
        <end position="400"/>
    </location>
</feature>
<organism evidence="3 4">
    <name type="scientific">Gloeophyllum trabeum (strain ATCC 11539 / FP-39264 / Madison 617)</name>
    <name type="common">Brown rot fungus</name>
    <dbReference type="NCBI Taxonomy" id="670483"/>
    <lineage>
        <taxon>Eukaryota</taxon>
        <taxon>Fungi</taxon>
        <taxon>Dikarya</taxon>
        <taxon>Basidiomycota</taxon>
        <taxon>Agaricomycotina</taxon>
        <taxon>Agaricomycetes</taxon>
        <taxon>Gloeophyllales</taxon>
        <taxon>Gloeophyllaceae</taxon>
        <taxon>Gloeophyllum</taxon>
    </lineage>
</organism>
<accession>S7Q291</accession>
<keyword evidence="4" id="KW-1185">Reference proteome</keyword>
<dbReference type="KEGG" id="gtr:GLOTRDRAFT_130520"/>
<dbReference type="HOGENOM" id="CLU_576251_0_0_1"/>
<name>S7Q291_GLOTA</name>
<keyword evidence="2" id="KW-1133">Transmembrane helix</keyword>
<reference evidence="3 4" key="1">
    <citation type="journal article" date="2012" name="Science">
        <title>The Paleozoic origin of enzymatic lignin decomposition reconstructed from 31 fungal genomes.</title>
        <authorList>
            <person name="Floudas D."/>
            <person name="Binder M."/>
            <person name="Riley R."/>
            <person name="Barry K."/>
            <person name="Blanchette R.A."/>
            <person name="Henrissat B."/>
            <person name="Martinez A.T."/>
            <person name="Otillar R."/>
            <person name="Spatafora J.W."/>
            <person name="Yadav J.S."/>
            <person name="Aerts A."/>
            <person name="Benoit I."/>
            <person name="Boyd A."/>
            <person name="Carlson A."/>
            <person name="Copeland A."/>
            <person name="Coutinho P.M."/>
            <person name="de Vries R.P."/>
            <person name="Ferreira P."/>
            <person name="Findley K."/>
            <person name="Foster B."/>
            <person name="Gaskell J."/>
            <person name="Glotzer D."/>
            <person name="Gorecki P."/>
            <person name="Heitman J."/>
            <person name="Hesse C."/>
            <person name="Hori C."/>
            <person name="Igarashi K."/>
            <person name="Jurgens J.A."/>
            <person name="Kallen N."/>
            <person name="Kersten P."/>
            <person name="Kohler A."/>
            <person name="Kuees U."/>
            <person name="Kumar T.K.A."/>
            <person name="Kuo A."/>
            <person name="LaButti K."/>
            <person name="Larrondo L.F."/>
            <person name="Lindquist E."/>
            <person name="Ling A."/>
            <person name="Lombard V."/>
            <person name="Lucas S."/>
            <person name="Lundell T."/>
            <person name="Martin R."/>
            <person name="McLaughlin D.J."/>
            <person name="Morgenstern I."/>
            <person name="Morin E."/>
            <person name="Murat C."/>
            <person name="Nagy L.G."/>
            <person name="Nolan M."/>
            <person name="Ohm R.A."/>
            <person name="Patyshakuliyeva A."/>
            <person name="Rokas A."/>
            <person name="Ruiz-Duenas F.J."/>
            <person name="Sabat G."/>
            <person name="Salamov A."/>
            <person name="Samejima M."/>
            <person name="Schmutz J."/>
            <person name="Slot J.C."/>
            <person name="St John F."/>
            <person name="Stenlid J."/>
            <person name="Sun H."/>
            <person name="Sun S."/>
            <person name="Syed K."/>
            <person name="Tsang A."/>
            <person name="Wiebenga A."/>
            <person name="Young D."/>
            <person name="Pisabarro A."/>
            <person name="Eastwood D.C."/>
            <person name="Martin F."/>
            <person name="Cullen D."/>
            <person name="Grigoriev I.V."/>
            <person name="Hibbett D.S."/>
        </authorList>
    </citation>
    <scope>NUCLEOTIDE SEQUENCE [LARGE SCALE GENOMIC DNA]</scope>
    <source>
        <strain evidence="3 4">ATCC 11539</strain>
    </source>
</reference>
<gene>
    <name evidence="3" type="ORF">GLOTRDRAFT_130520</name>
</gene>